<dbReference type="AlphaFoldDB" id="A0A0K1PFK8"/>
<keyword evidence="6 8" id="KW-1133">Transmembrane helix</keyword>
<keyword evidence="5 8" id="KW-0812">Transmembrane</keyword>
<dbReference type="Gene3D" id="1.10.3470.10">
    <property type="entry name" value="ABC transporter involved in vitamin B12 uptake, BtuC"/>
    <property type="match status" value="1"/>
</dbReference>
<feature type="transmembrane region" description="Helical" evidence="8">
    <location>
        <begin position="165"/>
        <end position="186"/>
    </location>
</feature>
<evidence type="ECO:0000256" key="8">
    <source>
        <dbReference type="SAM" id="Phobius"/>
    </source>
</evidence>
<accession>A0A0K1PFK8</accession>
<dbReference type="InterPro" id="IPR000522">
    <property type="entry name" value="ABC_transptr_permease_BtuC"/>
</dbReference>
<reference evidence="9 10" key="1">
    <citation type="submission" date="2015-08" db="EMBL/GenBank/DDBJ databases">
        <authorList>
            <person name="Babu N.S."/>
            <person name="Beckwith C.J."/>
            <person name="Beseler K.G."/>
            <person name="Brison A."/>
            <person name="Carone J.V."/>
            <person name="Caskin T.P."/>
            <person name="Diamond M."/>
            <person name="Durham M.E."/>
            <person name="Foxe J.M."/>
            <person name="Go M."/>
            <person name="Henderson B.A."/>
            <person name="Jones I.B."/>
            <person name="McGettigan J.A."/>
            <person name="Micheletti S.J."/>
            <person name="Nasrallah M.E."/>
            <person name="Ortiz D."/>
            <person name="Piller C.R."/>
            <person name="Privatt S.R."/>
            <person name="Schneider S.L."/>
            <person name="Sharp S."/>
            <person name="Smith T.C."/>
            <person name="Stanton J.D."/>
            <person name="Ullery H.E."/>
            <person name="Wilson R.J."/>
            <person name="Serrano M.G."/>
            <person name="Buck G."/>
            <person name="Lee V."/>
            <person name="Wang Y."/>
            <person name="Carvalho R."/>
            <person name="Voegtly L."/>
            <person name="Shi R."/>
            <person name="Duckworth R."/>
            <person name="Johnson A."/>
            <person name="Loviza R."/>
            <person name="Walstead R."/>
            <person name="Shah Z."/>
            <person name="Kiflezghi M."/>
            <person name="Wade K."/>
            <person name="Ball S.L."/>
            <person name="Bradley K.W."/>
            <person name="Asai D.J."/>
            <person name="Bowman C.A."/>
            <person name="Russell D.A."/>
            <person name="Pope W.H."/>
            <person name="Jacobs-Sera D."/>
            <person name="Hendrix R.W."/>
            <person name="Hatfull G.F."/>
        </authorList>
    </citation>
    <scope>NUCLEOTIDE SEQUENCE [LARGE SCALE GENOMIC DNA]</scope>
    <source>
        <strain evidence="9 10">DSM 27710</strain>
    </source>
</reference>
<evidence type="ECO:0000256" key="1">
    <source>
        <dbReference type="ARBA" id="ARBA00004651"/>
    </source>
</evidence>
<sequence>MADSPLGIPMHANGRFSPARLAVALAVLSAISAAAFVAGALFGAEKVDLTSALSQPDSLDGRILFGLRLPRLVLAAIAGAGLSAAGAAYQGLLRNPLADPFVLGVSGGAALGGTLALAASGLIAAMGIASGVWVSGTAFFGAMLATWLAFAAGRTEGGLDATRTLLAGVIFNSFAAAGITLLKTAVSPEKAQELLFWLTGSLGYESWSTLAAAAAATGVSIAVLVRQSHALNLLVLGDDGAAALGVEVARVRLSVFLAASLAVAVAVSLTGLVAFVGLIVPHLARLALGPDQRLLVPASALGGAAFLLAADLGARLLFVPLGTELPAGALTALAGGPFFLLLLRRKTT</sequence>
<feature type="transmembrane region" description="Helical" evidence="8">
    <location>
        <begin position="63"/>
        <end position="89"/>
    </location>
</feature>
<keyword evidence="7 8" id="KW-0472">Membrane</keyword>
<dbReference type="PANTHER" id="PTHR30472">
    <property type="entry name" value="FERRIC ENTEROBACTIN TRANSPORT SYSTEM PERMEASE PROTEIN"/>
    <property type="match status" value="1"/>
</dbReference>
<feature type="transmembrane region" description="Helical" evidence="8">
    <location>
        <begin position="206"/>
        <end position="225"/>
    </location>
</feature>
<dbReference type="PATRIC" id="fig|1391653.3.peg.2790"/>
<evidence type="ECO:0000256" key="6">
    <source>
        <dbReference type="ARBA" id="ARBA00022989"/>
    </source>
</evidence>
<dbReference type="GO" id="GO:0005886">
    <property type="term" value="C:plasma membrane"/>
    <property type="evidence" value="ECO:0007669"/>
    <property type="project" value="UniProtKB-SubCell"/>
</dbReference>
<feature type="transmembrane region" description="Helical" evidence="8">
    <location>
        <begin position="101"/>
        <end position="126"/>
    </location>
</feature>
<dbReference type="KEGG" id="vin:AKJ08_2687"/>
<keyword evidence="3" id="KW-0813">Transport</keyword>
<dbReference type="SUPFAM" id="SSF81345">
    <property type="entry name" value="ABC transporter involved in vitamin B12 uptake, BtuC"/>
    <property type="match status" value="1"/>
</dbReference>
<feature type="transmembrane region" description="Helical" evidence="8">
    <location>
        <begin position="21"/>
        <end position="43"/>
    </location>
</feature>
<evidence type="ECO:0000256" key="3">
    <source>
        <dbReference type="ARBA" id="ARBA00022448"/>
    </source>
</evidence>
<gene>
    <name evidence="9" type="ORF">AKJ08_2687</name>
</gene>
<dbReference type="RefSeq" id="WP_240475337.1">
    <property type="nucleotide sequence ID" value="NZ_CP012332.1"/>
</dbReference>
<protein>
    <submittedName>
        <fullName evidence="9">Vitamin B12 ABC transporter, permease component BtuC</fullName>
    </submittedName>
</protein>
<dbReference type="Pfam" id="PF01032">
    <property type="entry name" value="FecCD"/>
    <property type="match status" value="1"/>
</dbReference>
<evidence type="ECO:0000256" key="7">
    <source>
        <dbReference type="ARBA" id="ARBA00023136"/>
    </source>
</evidence>
<feature type="transmembrane region" description="Helical" evidence="8">
    <location>
        <begin position="255"/>
        <end position="282"/>
    </location>
</feature>
<organism evidence="9 10">
    <name type="scientific">Vulgatibacter incomptus</name>
    <dbReference type="NCBI Taxonomy" id="1391653"/>
    <lineage>
        <taxon>Bacteria</taxon>
        <taxon>Pseudomonadati</taxon>
        <taxon>Myxococcota</taxon>
        <taxon>Myxococcia</taxon>
        <taxon>Myxococcales</taxon>
        <taxon>Cystobacterineae</taxon>
        <taxon>Vulgatibacteraceae</taxon>
        <taxon>Vulgatibacter</taxon>
    </lineage>
</organism>
<evidence type="ECO:0000256" key="2">
    <source>
        <dbReference type="ARBA" id="ARBA00007935"/>
    </source>
</evidence>
<evidence type="ECO:0000313" key="10">
    <source>
        <dbReference type="Proteomes" id="UP000055590"/>
    </source>
</evidence>
<dbReference type="CDD" id="cd06550">
    <property type="entry name" value="TM_ABC_iron-siderophores_like"/>
    <property type="match status" value="1"/>
</dbReference>
<keyword evidence="10" id="KW-1185">Reference proteome</keyword>
<evidence type="ECO:0000256" key="4">
    <source>
        <dbReference type="ARBA" id="ARBA00022475"/>
    </source>
</evidence>
<keyword evidence="4" id="KW-1003">Cell membrane</keyword>
<dbReference type="Proteomes" id="UP000055590">
    <property type="component" value="Chromosome"/>
</dbReference>
<name>A0A0K1PFK8_9BACT</name>
<comment type="similarity">
    <text evidence="2">Belongs to the binding-protein-dependent transport system permease family. FecCD subfamily.</text>
</comment>
<dbReference type="STRING" id="1391653.AKJ08_2687"/>
<evidence type="ECO:0000256" key="5">
    <source>
        <dbReference type="ARBA" id="ARBA00022692"/>
    </source>
</evidence>
<proteinExistence type="inferred from homology"/>
<dbReference type="InterPro" id="IPR037294">
    <property type="entry name" value="ABC_BtuC-like"/>
</dbReference>
<comment type="subcellular location">
    <subcellularLocation>
        <location evidence="1">Cell membrane</location>
        <topology evidence="1">Multi-pass membrane protein</topology>
    </subcellularLocation>
</comment>
<evidence type="ECO:0000313" key="9">
    <source>
        <dbReference type="EMBL" id="AKU92300.1"/>
    </source>
</evidence>
<dbReference type="PANTHER" id="PTHR30472:SF25">
    <property type="entry name" value="ABC TRANSPORTER PERMEASE PROTEIN MJ0876-RELATED"/>
    <property type="match status" value="1"/>
</dbReference>
<feature type="transmembrane region" description="Helical" evidence="8">
    <location>
        <begin position="132"/>
        <end position="153"/>
    </location>
</feature>
<dbReference type="EMBL" id="CP012332">
    <property type="protein sequence ID" value="AKU92300.1"/>
    <property type="molecule type" value="Genomic_DNA"/>
</dbReference>
<dbReference type="GO" id="GO:0022857">
    <property type="term" value="F:transmembrane transporter activity"/>
    <property type="evidence" value="ECO:0007669"/>
    <property type="project" value="InterPro"/>
</dbReference>
<feature type="transmembrane region" description="Helical" evidence="8">
    <location>
        <begin position="325"/>
        <end position="343"/>
    </location>
</feature>